<dbReference type="InterPro" id="IPR003692">
    <property type="entry name" value="Hydantoinase_B"/>
</dbReference>
<dbReference type="AlphaFoldDB" id="A0A383EEB9"/>
<feature type="domain" description="Hydantoinase B/oxoprolinase" evidence="1">
    <location>
        <begin position="1"/>
        <end position="230"/>
    </location>
</feature>
<proteinExistence type="predicted"/>
<evidence type="ECO:0000313" key="2">
    <source>
        <dbReference type="EMBL" id="SVE55196.1"/>
    </source>
</evidence>
<gene>
    <name evidence="2" type="ORF">METZ01_LOCUS508050</name>
</gene>
<protein>
    <recommendedName>
        <fullName evidence="1">Hydantoinase B/oxoprolinase domain-containing protein</fullName>
    </recommendedName>
</protein>
<organism evidence="2">
    <name type="scientific">marine metagenome</name>
    <dbReference type="NCBI Taxonomy" id="408172"/>
    <lineage>
        <taxon>unclassified sequences</taxon>
        <taxon>metagenomes</taxon>
        <taxon>ecological metagenomes</taxon>
    </lineage>
</organism>
<evidence type="ECO:0000259" key="1">
    <source>
        <dbReference type="Pfam" id="PF02538"/>
    </source>
</evidence>
<sequence>DIISSNVRFSTLAIGDLNAEVAAVNIAEKRIKEITNKYGSKDVLDTFEYLKDTSEKISKKAIKEIPNGIYKVEDVIDGDGFKEDQIPIKLKLIVKDEEIEFDFNETSVESDSPLKCGRGALFSMVKTVFKGVVDPHSSSNEGWFRPLKLTIDEGKVFSATYPNSTGWYFEVASQAADLVWKAFAPIVKNKSSVGSYISLAASFIYGTDHRNKEPFMIVEPHSGGWGASEDS</sequence>
<dbReference type="Pfam" id="PF02538">
    <property type="entry name" value="Hydantoinase_B"/>
    <property type="match status" value="1"/>
</dbReference>
<dbReference type="GO" id="GO:0003824">
    <property type="term" value="F:catalytic activity"/>
    <property type="evidence" value="ECO:0007669"/>
    <property type="project" value="InterPro"/>
</dbReference>
<reference evidence="2" key="1">
    <citation type="submission" date="2018-05" db="EMBL/GenBank/DDBJ databases">
        <authorList>
            <person name="Lanie J.A."/>
            <person name="Ng W.-L."/>
            <person name="Kazmierczak K.M."/>
            <person name="Andrzejewski T.M."/>
            <person name="Davidsen T.M."/>
            <person name="Wayne K.J."/>
            <person name="Tettelin H."/>
            <person name="Glass J.I."/>
            <person name="Rusch D."/>
            <person name="Podicherti R."/>
            <person name="Tsui H.-C.T."/>
            <person name="Winkler M.E."/>
        </authorList>
    </citation>
    <scope>NUCLEOTIDE SEQUENCE</scope>
</reference>
<accession>A0A383EEB9</accession>
<feature type="non-terminal residue" evidence="2">
    <location>
        <position position="231"/>
    </location>
</feature>
<feature type="non-terminal residue" evidence="2">
    <location>
        <position position="1"/>
    </location>
</feature>
<dbReference type="EMBL" id="UINC01225223">
    <property type="protein sequence ID" value="SVE55196.1"/>
    <property type="molecule type" value="Genomic_DNA"/>
</dbReference>
<name>A0A383EEB9_9ZZZZ</name>